<accession>D2Q3Y1</accession>
<dbReference type="EMBL" id="CP001736">
    <property type="protein sequence ID" value="ADB36003.1"/>
    <property type="molecule type" value="Genomic_DNA"/>
</dbReference>
<dbReference type="RefSeq" id="WP_012924555.1">
    <property type="nucleotide sequence ID" value="NC_013729.1"/>
</dbReference>
<reference evidence="3" key="1">
    <citation type="submission" date="2009-09" db="EMBL/GenBank/DDBJ databases">
        <title>The complete genome of Kribbella flavida DSM 17836.</title>
        <authorList>
            <consortium name="US DOE Joint Genome Institute (JGI-PGF)"/>
            <person name="Lucas S."/>
            <person name="Copeland A."/>
            <person name="Lapidus A."/>
            <person name="Glavina del Rio T."/>
            <person name="Dalin E."/>
            <person name="Tice H."/>
            <person name="Bruce D."/>
            <person name="Goodwin L."/>
            <person name="Pitluck S."/>
            <person name="Kyrpides N."/>
            <person name="Mavromatis K."/>
            <person name="Ivanova N."/>
            <person name="Saunders E."/>
            <person name="Brettin T."/>
            <person name="Detter J.C."/>
            <person name="Han C."/>
            <person name="Larimer F."/>
            <person name="Land M."/>
            <person name="Hauser L."/>
            <person name="Markowitz V."/>
            <person name="Cheng J.-F."/>
            <person name="Hugenholtz P."/>
            <person name="Woyke T."/>
            <person name="Wu D."/>
            <person name="Pukall R."/>
            <person name="Klenk H.-P."/>
            <person name="Eisen J.A."/>
        </authorList>
    </citation>
    <scope>NUCLEOTIDE SEQUENCE [LARGE SCALE GENOMIC DNA]</scope>
    <source>
        <strain evidence="3">DSM 17836 / JCM 10339 / NBRC 14399</strain>
    </source>
</reference>
<dbReference type="AlphaFoldDB" id="D2Q3Y1"/>
<keyword evidence="3" id="KW-1185">Reference proteome</keyword>
<evidence type="ECO:0000313" key="2">
    <source>
        <dbReference type="EMBL" id="ADB36003.1"/>
    </source>
</evidence>
<keyword evidence="1" id="KW-0812">Transmembrane</keyword>
<evidence type="ECO:0000256" key="1">
    <source>
        <dbReference type="SAM" id="Phobius"/>
    </source>
</evidence>
<sequence>MDTRRILTVWVQAVASGVAGGTVLAALIALRAPLCPPDNEYCMADQWGVYVGLRAGLAVLLLAVPYFAWRARLAWPALIGSVGSAALLNFAWHYADRPGWGFYLTLAAAVLALLTLATASRRGQTTGPWSSNWPGSLTR</sequence>
<reference evidence="2 3" key="2">
    <citation type="journal article" date="2010" name="Stand. Genomic Sci.">
        <title>Complete genome sequence of Kribbella flavida type strain (IFO 14399).</title>
        <authorList>
            <person name="Pukall R."/>
            <person name="Lapidus A."/>
            <person name="Glavina Del Rio T."/>
            <person name="Copeland A."/>
            <person name="Tice H."/>
            <person name="Cheng J.-F."/>
            <person name="Lucas S."/>
            <person name="Chen F."/>
            <person name="Nolan M."/>
            <person name="LaButti K."/>
            <person name="Pati A."/>
            <person name="Ivanova N."/>
            <person name="Mavrommatis K."/>
            <person name="Mikhailova N."/>
            <person name="Pitluck S."/>
            <person name="Bruce D."/>
            <person name="Goodwin L."/>
            <person name="Land M."/>
            <person name="Hauser L."/>
            <person name="Chang Y.-J."/>
            <person name="Jeffries C.D."/>
            <person name="Chen A."/>
            <person name="Palaniappan K."/>
            <person name="Chain P."/>
            <person name="Rohde M."/>
            <person name="Goeker M."/>
            <person name="Bristow J."/>
            <person name="Eisen J.A."/>
            <person name="Markowitz V."/>
            <person name="Hugenholtz P."/>
            <person name="Kyrpides N.C."/>
            <person name="Klenk H.-P."/>
            <person name="Brettin T."/>
        </authorList>
    </citation>
    <scope>NUCLEOTIDE SEQUENCE [LARGE SCALE GENOMIC DNA]</scope>
    <source>
        <strain evidence="3">DSM 17836 / JCM 10339 / NBRC 14399</strain>
    </source>
</reference>
<organism evidence="2 3">
    <name type="scientific">Kribbella flavida (strain DSM 17836 / JCM 10339 / NBRC 14399)</name>
    <dbReference type="NCBI Taxonomy" id="479435"/>
    <lineage>
        <taxon>Bacteria</taxon>
        <taxon>Bacillati</taxon>
        <taxon>Actinomycetota</taxon>
        <taxon>Actinomycetes</taxon>
        <taxon>Propionibacteriales</taxon>
        <taxon>Kribbellaceae</taxon>
        <taxon>Kribbella</taxon>
    </lineage>
</organism>
<keyword evidence="1" id="KW-1133">Transmembrane helix</keyword>
<gene>
    <name evidence="2" type="ordered locus">Kfla_7015</name>
</gene>
<feature type="transmembrane region" description="Helical" evidence="1">
    <location>
        <begin position="75"/>
        <end position="94"/>
    </location>
</feature>
<protein>
    <submittedName>
        <fullName evidence="2">Uncharacterized protein</fullName>
    </submittedName>
</protein>
<feature type="transmembrane region" description="Helical" evidence="1">
    <location>
        <begin position="49"/>
        <end position="68"/>
    </location>
</feature>
<evidence type="ECO:0000313" key="3">
    <source>
        <dbReference type="Proteomes" id="UP000007967"/>
    </source>
</evidence>
<feature type="transmembrane region" description="Helical" evidence="1">
    <location>
        <begin position="7"/>
        <end position="29"/>
    </location>
</feature>
<dbReference type="HOGENOM" id="CLU_1842511_0_0_11"/>
<name>D2Q3Y1_KRIFD</name>
<proteinExistence type="predicted"/>
<dbReference type="KEGG" id="kfl:Kfla_7015"/>
<feature type="transmembrane region" description="Helical" evidence="1">
    <location>
        <begin position="100"/>
        <end position="119"/>
    </location>
</feature>
<dbReference type="Proteomes" id="UP000007967">
    <property type="component" value="Chromosome"/>
</dbReference>
<keyword evidence="1" id="KW-0472">Membrane</keyword>